<dbReference type="Pfam" id="PF07769">
    <property type="entry name" value="PsiF_repeat"/>
    <property type="match status" value="2"/>
</dbReference>
<reference evidence="2 4" key="1">
    <citation type="submission" date="2015-03" db="EMBL/GenBank/DDBJ databases">
        <authorList>
            <consortium name="Pathogen Informatics"/>
            <person name="Murphy D."/>
        </authorList>
    </citation>
    <scope>NUCLEOTIDE SEQUENCE [LARGE SCALE GENOMIC DNA]</scope>
    <source>
        <strain evidence="2">Type strain: CIP110231</strain>
        <strain evidence="4">type strain: CIP110231</strain>
    </source>
</reference>
<dbReference type="RefSeq" id="WP_049596708.1">
    <property type="nucleotide sequence ID" value="NZ_CPYD01000001.1"/>
</dbReference>
<organism evidence="3 5">
    <name type="scientific">Yersinia nurmii</name>
    <dbReference type="NCBI Taxonomy" id="685706"/>
    <lineage>
        <taxon>Bacteria</taxon>
        <taxon>Pseudomonadati</taxon>
        <taxon>Pseudomonadota</taxon>
        <taxon>Gammaproteobacteria</taxon>
        <taxon>Enterobacterales</taxon>
        <taxon>Yersiniaceae</taxon>
        <taxon>Yersinia</taxon>
    </lineage>
</organism>
<gene>
    <name evidence="2" type="primary">psiF</name>
    <name evidence="2" type="ORF">ERS137967_00478</name>
    <name evidence="3" type="ORF">QVN42_10975</name>
</gene>
<dbReference type="Proteomes" id="UP000040578">
    <property type="component" value="Unassembled WGS sequence"/>
</dbReference>
<feature type="chain" id="PRO_5043555089" evidence="1">
    <location>
        <begin position="22"/>
        <end position="111"/>
    </location>
</feature>
<name>A0AAW7K927_9GAMM</name>
<protein>
    <submittedName>
        <fullName evidence="3">PsiF family protein</fullName>
    </submittedName>
    <submittedName>
        <fullName evidence="2">Starvation-inducible protein</fullName>
    </submittedName>
</protein>
<evidence type="ECO:0000256" key="1">
    <source>
        <dbReference type="SAM" id="SignalP"/>
    </source>
</evidence>
<dbReference type="EMBL" id="JAUEHU010000009">
    <property type="protein sequence ID" value="MDN0087901.1"/>
    <property type="molecule type" value="Genomic_DNA"/>
</dbReference>
<reference evidence="3" key="2">
    <citation type="submission" date="2023-06" db="EMBL/GenBank/DDBJ databases">
        <authorList>
            <person name="Polev D.E."/>
            <person name="Saitova A.T."/>
            <person name="Bogumilchik E.A."/>
            <person name="Kokorina G.I."/>
            <person name="Voskresenskaia E.A."/>
        </authorList>
    </citation>
    <scope>NUCLEOTIDE SEQUENCE</scope>
    <source>
        <strain evidence="3">2145 StPb PI</strain>
    </source>
</reference>
<dbReference type="InterPro" id="IPR011690">
    <property type="entry name" value="P_starv_induced_PsiF"/>
</dbReference>
<accession>A0AAW7K927</accession>
<dbReference type="Proteomes" id="UP001167864">
    <property type="component" value="Unassembled WGS sequence"/>
</dbReference>
<sequence length="111" mass="11905">MRLTTLWLLSAGLLLSANVMAADTAKTPSPAQLAQQKKMTDCNHEATSKALKGDDRKQFMSTCLKAGAPVAPAAMTPQQEKMKSCNAEAKTKDLKGDSRKTFMSTCLKKAA</sequence>
<feature type="signal peptide" evidence="1">
    <location>
        <begin position="1"/>
        <end position="21"/>
    </location>
</feature>
<evidence type="ECO:0000313" key="3">
    <source>
        <dbReference type="EMBL" id="MDN0087901.1"/>
    </source>
</evidence>
<proteinExistence type="predicted"/>
<dbReference type="EMBL" id="CPYD01000001">
    <property type="protein sequence ID" value="CND98326.1"/>
    <property type="molecule type" value="Genomic_DNA"/>
</dbReference>
<keyword evidence="4" id="KW-1185">Reference proteome</keyword>
<evidence type="ECO:0000313" key="5">
    <source>
        <dbReference type="Proteomes" id="UP001167864"/>
    </source>
</evidence>
<dbReference type="AlphaFoldDB" id="A0AAW7K927"/>
<evidence type="ECO:0000313" key="4">
    <source>
        <dbReference type="Proteomes" id="UP000040578"/>
    </source>
</evidence>
<keyword evidence="1" id="KW-0732">Signal</keyword>
<comment type="caution">
    <text evidence="3">The sequence shown here is derived from an EMBL/GenBank/DDBJ whole genome shotgun (WGS) entry which is preliminary data.</text>
</comment>
<evidence type="ECO:0000313" key="2">
    <source>
        <dbReference type="EMBL" id="CND98326.1"/>
    </source>
</evidence>